<evidence type="ECO:0000256" key="1">
    <source>
        <dbReference type="SAM" id="MobiDB-lite"/>
    </source>
</evidence>
<dbReference type="Proteomes" id="UP001652621">
    <property type="component" value="Unplaced"/>
</dbReference>
<gene>
    <name evidence="3" type="primary">LOC109612233</name>
</gene>
<feature type="region of interest" description="Disordered" evidence="1">
    <location>
        <begin position="387"/>
        <end position="407"/>
    </location>
</feature>
<feature type="region of interest" description="Disordered" evidence="1">
    <location>
        <begin position="347"/>
        <end position="370"/>
    </location>
</feature>
<reference evidence="3" key="1">
    <citation type="submission" date="2025-08" db="UniProtKB">
        <authorList>
            <consortium name="RefSeq"/>
        </authorList>
    </citation>
    <scope>IDENTIFICATION</scope>
    <source>
        <strain evidence="3">Aabys</strain>
        <tissue evidence="3">Whole body</tissue>
    </source>
</reference>
<organism evidence="2 3">
    <name type="scientific">Musca domestica</name>
    <name type="common">House fly</name>
    <dbReference type="NCBI Taxonomy" id="7370"/>
    <lineage>
        <taxon>Eukaryota</taxon>
        <taxon>Metazoa</taxon>
        <taxon>Ecdysozoa</taxon>
        <taxon>Arthropoda</taxon>
        <taxon>Hexapoda</taxon>
        <taxon>Insecta</taxon>
        <taxon>Pterygota</taxon>
        <taxon>Neoptera</taxon>
        <taxon>Endopterygota</taxon>
        <taxon>Diptera</taxon>
        <taxon>Brachycera</taxon>
        <taxon>Muscomorpha</taxon>
        <taxon>Muscoidea</taxon>
        <taxon>Muscidae</taxon>
        <taxon>Musca</taxon>
    </lineage>
</organism>
<dbReference type="VEuPathDB" id="VectorBase:MDOMA2_005528"/>
<feature type="compositionally biased region" description="Polar residues" evidence="1">
    <location>
        <begin position="695"/>
        <end position="720"/>
    </location>
</feature>
<feature type="compositionally biased region" description="Polar residues" evidence="1">
    <location>
        <begin position="349"/>
        <end position="369"/>
    </location>
</feature>
<feature type="compositionally biased region" description="Polar residues" evidence="1">
    <location>
        <begin position="727"/>
        <end position="738"/>
    </location>
</feature>
<feature type="compositionally biased region" description="Polar residues" evidence="1">
    <location>
        <begin position="750"/>
        <end position="760"/>
    </location>
</feature>
<dbReference type="GeneID" id="109612233"/>
<keyword evidence="2" id="KW-1185">Reference proteome</keyword>
<feature type="region of interest" description="Disordered" evidence="1">
    <location>
        <begin position="1054"/>
        <end position="1116"/>
    </location>
</feature>
<feature type="region of interest" description="Disordered" evidence="1">
    <location>
        <begin position="695"/>
        <end position="763"/>
    </location>
</feature>
<dbReference type="AlphaFoldDB" id="A0A9J7ICM6"/>
<sequence>MSEKTAETNGEICIKCNNNPCGCSKNKYKRKISPLDHSVFDCPLLKMATENPLPQLYVEPIFVPQNGKIKGNSHDNEDIFYDCSAGSEGDSNGNIKPAGHSSILDVINNIRNPHEFKVMLREMAQTSHVLYKCFKKAHHKAKKAERKIAVKCKKCAKDVNGRTEKLQKNYEVKNENPTTQNSFMMPLKVSSAVMSQNGVEIKSEGQPEMIQSPSYDRYWNLGSAETNMNCSPEDCSNPCGNHNDVGLGVPDKCTLARKYAEEASKIKVENQDSKETSLEIDVKENYRENVFGKQKFEGGVEGRVTSDNVLSTTGLSNHAKCFEDPKSSKDQSLLMCNCTKLSDYPPIASPNSSKDNSNIQSPFAGNNVTDPKDLKNILNCSCVPISPQDHSTHHRHKSKSHRKSPKSIKMQPISFILPINLQIQHRNNETQFVHTHLAMEAHAEMDNRKPTTQTKQNKQFMHVAQITSSQTQTVNGNKTTSGQYSAHLEQQTQAGNFSFSSEVFYSCSSSSVEDMKNLPPQRPCESLVEIFNIVKSRLDQDKCIPRQVLKTMVSNDINECLANDITTTPSFAEREETRVNIEALGNLGSKTKVPIKEESFQKIQPISKDIFENIQSAATEPKSTPWDDGNLDEPLLKIPTKIEYSGPSLSKSFGEVTPVPSQLLEEQKPEKVKFSIPQKVLPEDSLESVTQNKEIITSMDSQKSISPKPSNGTSTISTKPSVPPTGLSRSQGPKTSSPLKREQTFKTENDNLTTPTTAGFSDNIELKSEPALKAESMSDSKIRLDNSLDFRNIKTEPLTSEYHKEMHIPKSSNFSLETKSKLEFSSSTKVSEEVQTDVLSAQAEAHFRRNGIRREIQENLTELIAPTTSKYQAQDKNEILRDLFALFNPQKDGPISNETNYGNVLGKYSPSPSGSHKCHNREPCKFIKLQDIGLILNPKYNKKPSKHFSKNERDRVLIHLQQILQPRHGRINATPKDTQQILQNIQLILESKSDFDIPKIPSSLDVNMRNSVLEDIKYLLQIQCMKNPLEEFPSTSCALSQPYVALIPPARPKTISESKRELSSDEEIQINEQKKQGPPTPKKPKRKIQKLQKNDENEQIPKSNEVDNPKQMPLTEVRNRSVRIASTEPNATNLVSTSSDSFFIDLDEDLSDELERRSTTFQRRSRFKSGCDREAFLGENDGNRMTPKNNKIMLRVGSSNAEVENATNYPRYFKYPTLGIKRYSLFNIQRQQRKIMNERRRQIQTQANQEIPLTLALQSSKIKLFRL</sequence>
<evidence type="ECO:0000313" key="3">
    <source>
        <dbReference type="RefSeq" id="XP_019891661.1"/>
    </source>
</evidence>
<name>A0A9J7ICM6_MUSDO</name>
<dbReference type="KEGG" id="mde:109612233"/>
<feature type="compositionally biased region" description="Basic and acidic residues" evidence="1">
    <location>
        <begin position="739"/>
        <end position="749"/>
    </location>
</feature>
<accession>A0A9J7ICM6</accession>
<feature type="compositionally biased region" description="Basic and acidic residues" evidence="1">
    <location>
        <begin position="1054"/>
        <end position="1063"/>
    </location>
</feature>
<protein>
    <submittedName>
        <fullName evidence="3">Uncharacterized protein LOC109612233 isoform X1</fullName>
    </submittedName>
</protein>
<dbReference type="RefSeq" id="XP_019891661.1">
    <property type="nucleotide sequence ID" value="XM_020036102.2"/>
</dbReference>
<evidence type="ECO:0000313" key="2">
    <source>
        <dbReference type="Proteomes" id="UP001652621"/>
    </source>
</evidence>
<dbReference type="OrthoDB" id="8067684at2759"/>
<proteinExistence type="predicted"/>
<feature type="compositionally biased region" description="Basic residues" evidence="1">
    <location>
        <begin position="392"/>
        <end position="406"/>
    </location>
</feature>